<protein>
    <submittedName>
        <fullName evidence="2">Uncharacterized protein</fullName>
    </submittedName>
</protein>
<name>A0A2N9F9K3_FAGSY</name>
<dbReference type="AlphaFoldDB" id="A0A2N9F9K3"/>
<sequence>MEVPSMPRKVTTKPNLRRGGPREQSKIPRKTKLGPRRILSGNRPGLDKAERVRPIPSRSHGTEEKSEKARIEAEEMFNAAEVHYMCFGDFLSFLLLLNHLNEQKRPKNTVLL</sequence>
<feature type="compositionally biased region" description="Basic and acidic residues" evidence="1">
    <location>
        <begin position="60"/>
        <end position="69"/>
    </location>
</feature>
<evidence type="ECO:0000313" key="2">
    <source>
        <dbReference type="EMBL" id="SPC87596.1"/>
    </source>
</evidence>
<reference evidence="2" key="1">
    <citation type="submission" date="2018-02" db="EMBL/GenBank/DDBJ databases">
        <authorList>
            <person name="Cohen D.B."/>
            <person name="Kent A.D."/>
        </authorList>
    </citation>
    <scope>NUCLEOTIDE SEQUENCE</scope>
</reference>
<feature type="region of interest" description="Disordered" evidence="1">
    <location>
        <begin position="1"/>
        <end position="69"/>
    </location>
</feature>
<gene>
    <name evidence="2" type="ORF">FSB_LOCUS15478</name>
</gene>
<evidence type="ECO:0000256" key="1">
    <source>
        <dbReference type="SAM" id="MobiDB-lite"/>
    </source>
</evidence>
<organism evidence="2">
    <name type="scientific">Fagus sylvatica</name>
    <name type="common">Beechnut</name>
    <dbReference type="NCBI Taxonomy" id="28930"/>
    <lineage>
        <taxon>Eukaryota</taxon>
        <taxon>Viridiplantae</taxon>
        <taxon>Streptophyta</taxon>
        <taxon>Embryophyta</taxon>
        <taxon>Tracheophyta</taxon>
        <taxon>Spermatophyta</taxon>
        <taxon>Magnoliopsida</taxon>
        <taxon>eudicotyledons</taxon>
        <taxon>Gunneridae</taxon>
        <taxon>Pentapetalae</taxon>
        <taxon>rosids</taxon>
        <taxon>fabids</taxon>
        <taxon>Fagales</taxon>
        <taxon>Fagaceae</taxon>
        <taxon>Fagus</taxon>
    </lineage>
</organism>
<accession>A0A2N9F9K3</accession>
<proteinExistence type="predicted"/>
<dbReference type="EMBL" id="OIVN01000932">
    <property type="protein sequence ID" value="SPC87596.1"/>
    <property type="molecule type" value="Genomic_DNA"/>
</dbReference>